<dbReference type="AlphaFoldDB" id="A0A6G8Q1I3"/>
<dbReference type="Gene3D" id="3.90.79.10">
    <property type="entry name" value="Nucleoside Triphosphate Pyrophosphohydrolase"/>
    <property type="match status" value="1"/>
</dbReference>
<dbReference type="GO" id="GO:0016787">
    <property type="term" value="F:hydrolase activity"/>
    <property type="evidence" value="ECO:0007669"/>
    <property type="project" value="UniProtKB-KW"/>
</dbReference>
<evidence type="ECO:0000313" key="6">
    <source>
        <dbReference type="Proteomes" id="UP000502706"/>
    </source>
</evidence>
<evidence type="ECO:0000259" key="4">
    <source>
        <dbReference type="PROSITE" id="PS51462"/>
    </source>
</evidence>
<evidence type="ECO:0000313" key="5">
    <source>
        <dbReference type="EMBL" id="QIN80331.1"/>
    </source>
</evidence>
<dbReference type="InterPro" id="IPR000086">
    <property type="entry name" value="NUDIX_hydrolase_dom"/>
</dbReference>
<comment type="cofactor">
    <cofactor evidence="1">
        <name>Mg(2+)</name>
        <dbReference type="ChEBI" id="CHEBI:18420"/>
    </cofactor>
</comment>
<name>A0A6G8Q1I3_9ACTN</name>
<dbReference type="SUPFAM" id="SSF55811">
    <property type="entry name" value="Nudix"/>
    <property type="match status" value="1"/>
</dbReference>
<reference evidence="5 6" key="1">
    <citation type="submission" date="2019-10" db="EMBL/GenBank/DDBJ databases">
        <title>Rubrobacter sp nov SCSIO 52915 isolated from a deep-sea sediment in the South China Sea.</title>
        <authorList>
            <person name="Chen R.W."/>
        </authorList>
    </citation>
    <scope>NUCLEOTIDE SEQUENCE [LARGE SCALE GENOMIC DNA]</scope>
    <source>
        <strain evidence="5 6">SCSIO 52915</strain>
    </source>
</reference>
<dbReference type="PROSITE" id="PS00893">
    <property type="entry name" value="NUDIX_BOX"/>
    <property type="match status" value="1"/>
</dbReference>
<dbReference type="GO" id="GO:0006753">
    <property type="term" value="P:nucleoside phosphate metabolic process"/>
    <property type="evidence" value="ECO:0007669"/>
    <property type="project" value="TreeGrafter"/>
</dbReference>
<dbReference type="Proteomes" id="UP000502706">
    <property type="component" value="Chromosome"/>
</dbReference>
<keyword evidence="2" id="KW-0378">Hydrolase</keyword>
<sequence>MASSPGAPSRRTCRRSYGAKTTAGPAGPSSGPRGRPATDPRAWKRLGSEKLVETPYFVLRSDSYRLPDGAVKDPYYVLERPDAAIIFPVTASGEVILVRQYRPAVELVELGLPAGLVDEGEDPLDAARRELREETGYTGGEWEPLGSLASSPSLKDNWAYLYLARGVEPGAATELDEFERVEVEAVPLAEIRPKIEAGEIVSSSGVAAVLLALDKLRPQGGAP</sequence>
<accession>A0A6G8Q1I3</accession>
<dbReference type="PANTHER" id="PTHR11839">
    <property type="entry name" value="UDP/ADP-SUGAR PYROPHOSPHATASE"/>
    <property type="match status" value="1"/>
</dbReference>
<evidence type="ECO:0000256" key="2">
    <source>
        <dbReference type="ARBA" id="ARBA00022801"/>
    </source>
</evidence>
<gene>
    <name evidence="5" type="ORF">GBA65_19430</name>
</gene>
<dbReference type="KEGG" id="rmar:GBA65_19430"/>
<proteinExistence type="predicted"/>
<dbReference type="InterPro" id="IPR020084">
    <property type="entry name" value="NUDIX_hydrolase_CS"/>
</dbReference>
<dbReference type="Pfam" id="PF00293">
    <property type="entry name" value="NUDIX"/>
    <property type="match status" value="1"/>
</dbReference>
<organism evidence="5 6">
    <name type="scientific">Rubrobacter marinus</name>
    <dbReference type="NCBI Taxonomy" id="2653852"/>
    <lineage>
        <taxon>Bacteria</taxon>
        <taxon>Bacillati</taxon>
        <taxon>Actinomycetota</taxon>
        <taxon>Rubrobacteria</taxon>
        <taxon>Rubrobacterales</taxon>
        <taxon>Rubrobacteraceae</taxon>
        <taxon>Rubrobacter</taxon>
    </lineage>
</organism>
<dbReference type="InterPro" id="IPR015797">
    <property type="entry name" value="NUDIX_hydrolase-like_dom_sf"/>
</dbReference>
<feature type="domain" description="Nudix hydrolase" evidence="4">
    <location>
        <begin position="79"/>
        <end position="208"/>
    </location>
</feature>
<evidence type="ECO:0000256" key="1">
    <source>
        <dbReference type="ARBA" id="ARBA00001946"/>
    </source>
</evidence>
<feature type="compositionally biased region" description="Low complexity" evidence="3">
    <location>
        <begin position="21"/>
        <end position="35"/>
    </location>
</feature>
<dbReference type="CDD" id="cd03424">
    <property type="entry name" value="NUDIX_ADPRase_Nudt5_UGPPase_Nudt14"/>
    <property type="match status" value="1"/>
</dbReference>
<keyword evidence="6" id="KW-1185">Reference proteome</keyword>
<feature type="compositionally biased region" description="Basic and acidic residues" evidence="3">
    <location>
        <begin position="36"/>
        <end position="46"/>
    </location>
</feature>
<dbReference type="GO" id="GO:0019693">
    <property type="term" value="P:ribose phosphate metabolic process"/>
    <property type="evidence" value="ECO:0007669"/>
    <property type="project" value="TreeGrafter"/>
</dbReference>
<dbReference type="PROSITE" id="PS51462">
    <property type="entry name" value="NUDIX"/>
    <property type="match status" value="1"/>
</dbReference>
<dbReference type="EMBL" id="CP045121">
    <property type="protein sequence ID" value="QIN80331.1"/>
    <property type="molecule type" value="Genomic_DNA"/>
</dbReference>
<dbReference type="PANTHER" id="PTHR11839:SF18">
    <property type="entry name" value="NUDIX HYDROLASE DOMAIN-CONTAINING PROTEIN"/>
    <property type="match status" value="1"/>
</dbReference>
<protein>
    <submittedName>
        <fullName evidence="5">NUDIX domain-containing protein</fullName>
    </submittedName>
</protein>
<evidence type="ECO:0000256" key="3">
    <source>
        <dbReference type="SAM" id="MobiDB-lite"/>
    </source>
</evidence>
<feature type="region of interest" description="Disordered" evidence="3">
    <location>
        <begin position="1"/>
        <end position="46"/>
    </location>
</feature>